<dbReference type="AlphaFoldDB" id="A0A9Q1KKV4"/>
<protein>
    <submittedName>
        <fullName evidence="1">Uncharacterized protein</fullName>
    </submittedName>
</protein>
<proteinExistence type="predicted"/>
<dbReference type="Proteomes" id="UP001153076">
    <property type="component" value="Unassembled WGS sequence"/>
</dbReference>
<organism evidence="1 2">
    <name type="scientific">Carnegiea gigantea</name>
    <dbReference type="NCBI Taxonomy" id="171969"/>
    <lineage>
        <taxon>Eukaryota</taxon>
        <taxon>Viridiplantae</taxon>
        <taxon>Streptophyta</taxon>
        <taxon>Embryophyta</taxon>
        <taxon>Tracheophyta</taxon>
        <taxon>Spermatophyta</taxon>
        <taxon>Magnoliopsida</taxon>
        <taxon>eudicotyledons</taxon>
        <taxon>Gunneridae</taxon>
        <taxon>Pentapetalae</taxon>
        <taxon>Caryophyllales</taxon>
        <taxon>Cactineae</taxon>
        <taxon>Cactaceae</taxon>
        <taxon>Cactoideae</taxon>
        <taxon>Echinocereeae</taxon>
        <taxon>Carnegiea</taxon>
    </lineage>
</organism>
<keyword evidence="2" id="KW-1185">Reference proteome</keyword>
<reference evidence="1" key="1">
    <citation type="submission" date="2022-04" db="EMBL/GenBank/DDBJ databases">
        <title>Carnegiea gigantea Genome sequencing and assembly v2.</title>
        <authorList>
            <person name="Copetti D."/>
            <person name="Sanderson M.J."/>
            <person name="Burquez A."/>
            <person name="Wojciechowski M.F."/>
        </authorList>
    </citation>
    <scope>NUCLEOTIDE SEQUENCE</scope>
    <source>
        <strain evidence="1">SGP5-SGP5p</strain>
        <tissue evidence="1">Aerial part</tissue>
    </source>
</reference>
<name>A0A9Q1KKV4_9CARY</name>
<evidence type="ECO:0000313" key="1">
    <source>
        <dbReference type="EMBL" id="KAJ8444805.1"/>
    </source>
</evidence>
<comment type="caution">
    <text evidence="1">The sequence shown here is derived from an EMBL/GenBank/DDBJ whole genome shotgun (WGS) entry which is preliminary data.</text>
</comment>
<gene>
    <name evidence="1" type="ORF">Cgig2_014994</name>
</gene>
<accession>A0A9Q1KKV4</accession>
<sequence>MAFEGGLSSTPKPSPCGLSWPLLGLVLGVAAQYAQDSNIPKIVLAFFFAMVVNDVVELGLTSRLSTECMMWVMQQLDWAPIEFWLENIDHKLRRAQAAHAANPPVDPTCFGGPVEDLGLSDAPPASIMSSSCSSSGHIPEGLVGLQVAGHHPHLPSLPTFINSRVVAGIPLKNQCRQPKKIPYAVSLFDPDTPSWSSCEYSIAPSILSPEVEVRQMVKTKSTPHIRSLDELLAEGTLEGPNTPGRAMLKKRGCTLTEPVPEVVAARLSPHPGTTYAFLLRRASYAALCVPLGRLAPVYTIQRTPKETGDLEWYCFNNRPGYMMAIEKKLKVKHWKYDFLFVCRDVGWGDLLRWNEEKRVRNPLGESSDEEQKMARYFLYYIREDDCLRPVPKFMAEVIESIQGPEKKRSKSKQVRAKLMPFESGDATPMQVAGEVEHRHKKEMACQVAMAAKKLADRSVSGQTPGHQRVAGTPEPVQAVSQIAAETPAGARARLKNFLSADSTTKLELVQELARSWDVAVSGTSEPLKVTEDEVAVVKALTRPMKAMSERCKLEEAAARYKRCWEKLREEKDTWEAKKKDLQSRLNMALS</sequence>
<dbReference type="EMBL" id="JAKOGI010000087">
    <property type="protein sequence ID" value="KAJ8444805.1"/>
    <property type="molecule type" value="Genomic_DNA"/>
</dbReference>
<evidence type="ECO:0000313" key="2">
    <source>
        <dbReference type="Proteomes" id="UP001153076"/>
    </source>
</evidence>